<name>A0A8H4R8T3_9HELO</name>
<feature type="compositionally biased region" description="Polar residues" evidence="1">
    <location>
        <begin position="37"/>
        <end position="55"/>
    </location>
</feature>
<reference evidence="2 3" key="1">
    <citation type="submission" date="2020-03" db="EMBL/GenBank/DDBJ databases">
        <title>Draft Genome Sequence of Cudoniella acicularis.</title>
        <authorList>
            <person name="Buettner E."/>
            <person name="Kellner H."/>
        </authorList>
    </citation>
    <scope>NUCLEOTIDE SEQUENCE [LARGE SCALE GENOMIC DNA]</scope>
    <source>
        <strain evidence="2 3">DSM 108380</strain>
    </source>
</reference>
<feature type="compositionally biased region" description="Low complexity" evidence="1">
    <location>
        <begin position="106"/>
        <end position="126"/>
    </location>
</feature>
<proteinExistence type="predicted"/>
<feature type="region of interest" description="Disordered" evidence="1">
    <location>
        <begin position="36"/>
        <end position="192"/>
    </location>
</feature>
<comment type="caution">
    <text evidence="2">The sequence shown here is derived from an EMBL/GenBank/DDBJ whole genome shotgun (WGS) entry which is preliminary data.</text>
</comment>
<dbReference type="AlphaFoldDB" id="A0A8H4R8T3"/>
<accession>A0A8H4R8T3</accession>
<keyword evidence="3" id="KW-1185">Reference proteome</keyword>
<evidence type="ECO:0000313" key="3">
    <source>
        <dbReference type="Proteomes" id="UP000566819"/>
    </source>
</evidence>
<feature type="region of interest" description="Disordered" evidence="1">
    <location>
        <begin position="204"/>
        <end position="236"/>
    </location>
</feature>
<protein>
    <submittedName>
        <fullName evidence="2">Uncharacterized protein</fullName>
    </submittedName>
</protein>
<organism evidence="2 3">
    <name type="scientific">Cudoniella acicularis</name>
    <dbReference type="NCBI Taxonomy" id="354080"/>
    <lineage>
        <taxon>Eukaryota</taxon>
        <taxon>Fungi</taxon>
        <taxon>Dikarya</taxon>
        <taxon>Ascomycota</taxon>
        <taxon>Pezizomycotina</taxon>
        <taxon>Leotiomycetes</taxon>
        <taxon>Helotiales</taxon>
        <taxon>Tricladiaceae</taxon>
        <taxon>Cudoniella</taxon>
    </lineage>
</organism>
<sequence>MNSSSKEKRLPLTDKEAEVAVGLGVKVPGESIAVEQYSATQSVSDPPTDITGESSKQQKDDNASVSSIDLGETIEAAPLAQNNETETETETEYTTPPSSPAPNTVEPPTSASSSETTETENLSHPPYFQPSPPHPPHIEEAVRNTVEKMTSLPFPDPSTFEQQPRVLEDSTYDGVYEDLSQDDFGTPDTYEDFPKYATYEETQDEFLQRQNEEWEENSEMEGSDGDHQDRVGRKLV</sequence>
<dbReference type="EMBL" id="JAAMPI010001709">
    <property type="protein sequence ID" value="KAF4624280.1"/>
    <property type="molecule type" value="Genomic_DNA"/>
</dbReference>
<feature type="compositionally biased region" description="Basic and acidic residues" evidence="1">
    <location>
        <begin position="224"/>
        <end position="236"/>
    </location>
</feature>
<feature type="compositionally biased region" description="Acidic residues" evidence="1">
    <location>
        <begin position="213"/>
        <end position="223"/>
    </location>
</feature>
<evidence type="ECO:0000256" key="1">
    <source>
        <dbReference type="SAM" id="MobiDB-lite"/>
    </source>
</evidence>
<dbReference type="Proteomes" id="UP000566819">
    <property type="component" value="Unassembled WGS sequence"/>
</dbReference>
<gene>
    <name evidence="2" type="ORF">G7Y89_g13891</name>
</gene>
<evidence type="ECO:0000313" key="2">
    <source>
        <dbReference type="EMBL" id="KAF4624280.1"/>
    </source>
</evidence>
<feature type="compositionally biased region" description="Basic and acidic residues" evidence="1">
    <location>
        <begin position="136"/>
        <end position="146"/>
    </location>
</feature>